<protein>
    <recommendedName>
        <fullName evidence="1">Exportin-1/Importin-beta-like domain-containing protein</fullName>
    </recommendedName>
</protein>
<dbReference type="Pfam" id="PF08389">
    <property type="entry name" value="Xpo1"/>
    <property type="match status" value="1"/>
</dbReference>
<dbReference type="eggNOG" id="KOG2022">
    <property type="taxonomic scope" value="Eukaryota"/>
</dbReference>
<reference evidence="2" key="3">
    <citation type="submission" date="2023-03" db="UniProtKB">
        <authorList>
            <consortium name="EnsemblPlants"/>
        </authorList>
    </citation>
    <scope>IDENTIFICATION</scope>
    <source>
        <strain evidence="2">cv. Chiifu-401-42</strain>
    </source>
</reference>
<keyword evidence="3" id="KW-1185">Reference proteome</keyword>
<dbReference type="Proteomes" id="UP000011750">
    <property type="component" value="Chromosome A06"/>
</dbReference>
<dbReference type="EnsemblPlants" id="Bra019800.1">
    <property type="protein sequence ID" value="Bra019800.1-P"/>
    <property type="gene ID" value="Bra019800"/>
</dbReference>
<organism evidence="2 3">
    <name type="scientific">Brassica campestris</name>
    <name type="common">Field mustard</name>
    <dbReference type="NCBI Taxonomy" id="3711"/>
    <lineage>
        <taxon>Eukaryota</taxon>
        <taxon>Viridiplantae</taxon>
        <taxon>Streptophyta</taxon>
        <taxon>Embryophyta</taxon>
        <taxon>Tracheophyta</taxon>
        <taxon>Spermatophyta</taxon>
        <taxon>Magnoliopsida</taxon>
        <taxon>eudicotyledons</taxon>
        <taxon>Gunneridae</taxon>
        <taxon>Pentapetalae</taxon>
        <taxon>rosids</taxon>
        <taxon>malvids</taxon>
        <taxon>Brassicales</taxon>
        <taxon>Brassicaceae</taxon>
        <taxon>Brassiceae</taxon>
        <taxon>Brassica</taxon>
    </lineage>
</organism>
<name>M4DTF7_BRACM</name>
<reference evidence="2 3" key="2">
    <citation type="journal article" date="2018" name="Hortic Res">
        <title>Improved Brassica rapa reference genome by single-molecule sequencing and chromosome conformation capture technologies.</title>
        <authorList>
            <person name="Zhang L."/>
            <person name="Cai X."/>
            <person name="Wu J."/>
            <person name="Liu M."/>
            <person name="Grob S."/>
            <person name="Cheng F."/>
            <person name="Liang J."/>
            <person name="Cai C."/>
            <person name="Liu Z."/>
            <person name="Liu B."/>
            <person name="Wang F."/>
            <person name="Li S."/>
            <person name="Liu F."/>
            <person name="Li X."/>
            <person name="Cheng L."/>
            <person name="Yang W."/>
            <person name="Li M.H."/>
            <person name="Grossniklaus U."/>
            <person name="Zheng H."/>
            <person name="Wang X."/>
        </authorList>
    </citation>
    <scope>NUCLEOTIDE SEQUENCE [LARGE SCALE GENOMIC DNA]</scope>
    <source>
        <strain evidence="2 3">cv. Chiifu-401-42</strain>
    </source>
</reference>
<accession>M4DTF7</accession>
<dbReference type="InterPro" id="IPR011989">
    <property type="entry name" value="ARM-like"/>
</dbReference>
<evidence type="ECO:0000259" key="1">
    <source>
        <dbReference type="Pfam" id="PF08389"/>
    </source>
</evidence>
<feature type="domain" description="Exportin-1/Importin-beta-like" evidence="1">
    <location>
        <begin position="33"/>
        <end position="91"/>
    </location>
</feature>
<proteinExistence type="predicted"/>
<evidence type="ECO:0000313" key="3">
    <source>
        <dbReference type="Proteomes" id="UP000011750"/>
    </source>
</evidence>
<evidence type="ECO:0000313" key="2">
    <source>
        <dbReference type="EnsemblPlants" id="Bra019800.1-P"/>
    </source>
</evidence>
<dbReference type="InParanoid" id="M4DTF7"/>
<dbReference type="Gramene" id="Bra019800.1">
    <property type="protein sequence ID" value="Bra019800.1-P"/>
    <property type="gene ID" value="Bra019800"/>
</dbReference>
<dbReference type="Gene3D" id="1.25.10.10">
    <property type="entry name" value="Leucine-rich Repeat Variant"/>
    <property type="match status" value="1"/>
</dbReference>
<dbReference type="STRING" id="51351.M4DTF7"/>
<dbReference type="HOGENOM" id="CLU_2389313_0_0_1"/>
<reference evidence="2 3" key="1">
    <citation type="journal article" date="2011" name="Nat. Genet.">
        <title>The genome of the mesopolyploid crop species Brassica rapa.</title>
        <authorList>
            <consortium name="Brassica rapa Genome Sequencing Project Consortium"/>
            <person name="Wang X."/>
            <person name="Wang H."/>
            <person name="Wang J."/>
            <person name="Sun R."/>
            <person name="Wu J."/>
            <person name="Liu S."/>
            <person name="Bai Y."/>
            <person name="Mun J.H."/>
            <person name="Bancroft I."/>
            <person name="Cheng F."/>
            <person name="Huang S."/>
            <person name="Li X."/>
            <person name="Hua W."/>
            <person name="Wang J."/>
            <person name="Wang X."/>
            <person name="Freeling M."/>
            <person name="Pires J.C."/>
            <person name="Paterson A.H."/>
            <person name="Chalhoub B."/>
            <person name="Wang B."/>
            <person name="Hayward A."/>
            <person name="Sharpe A.G."/>
            <person name="Park B.S."/>
            <person name="Weisshaar B."/>
            <person name="Liu B."/>
            <person name="Li B."/>
            <person name="Liu B."/>
            <person name="Tong C."/>
            <person name="Song C."/>
            <person name="Duran C."/>
            <person name="Peng C."/>
            <person name="Geng C."/>
            <person name="Koh C."/>
            <person name="Lin C."/>
            <person name="Edwards D."/>
            <person name="Mu D."/>
            <person name="Shen D."/>
            <person name="Soumpourou E."/>
            <person name="Li F."/>
            <person name="Fraser F."/>
            <person name="Conant G."/>
            <person name="Lassalle G."/>
            <person name="King G.J."/>
            <person name="Bonnema G."/>
            <person name="Tang H."/>
            <person name="Wang H."/>
            <person name="Belcram H."/>
            <person name="Zhou H."/>
            <person name="Hirakawa H."/>
            <person name="Abe H."/>
            <person name="Guo H."/>
            <person name="Wang H."/>
            <person name="Jin H."/>
            <person name="Parkin I.A."/>
            <person name="Batley J."/>
            <person name="Kim J.S."/>
            <person name="Just J."/>
            <person name="Li J."/>
            <person name="Xu J."/>
            <person name="Deng J."/>
            <person name="Kim J.A."/>
            <person name="Li J."/>
            <person name="Yu J."/>
            <person name="Meng J."/>
            <person name="Wang J."/>
            <person name="Min J."/>
            <person name="Poulain J."/>
            <person name="Wang J."/>
            <person name="Hatakeyama K."/>
            <person name="Wu K."/>
            <person name="Wang L."/>
            <person name="Fang L."/>
            <person name="Trick M."/>
            <person name="Links M.G."/>
            <person name="Zhao M."/>
            <person name="Jin M."/>
            <person name="Ramchiary N."/>
            <person name="Drou N."/>
            <person name="Berkman P.J."/>
            <person name="Cai Q."/>
            <person name="Huang Q."/>
            <person name="Li R."/>
            <person name="Tabata S."/>
            <person name="Cheng S."/>
            <person name="Zhang S."/>
            <person name="Zhang S."/>
            <person name="Huang S."/>
            <person name="Sato S."/>
            <person name="Sun S."/>
            <person name="Kwon S.J."/>
            <person name="Choi S.R."/>
            <person name="Lee T.H."/>
            <person name="Fan W."/>
            <person name="Zhao X."/>
            <person name="Tan X."/>
            <person name="Xu X."/>
            <person name="Wang Y."/>
            <person name="Qiu Y."/>
            <person name="Yin Y."/>
            <person name="Li Y."/>
            <person name="Du Y."/>
            <person name="Liao Y."/>
            <person name="Lim Y."/>
            <person name="Narusaka Y."/>
            <person name="Wang Y."/>
            <person name="Wang Z."/>
            <person name="Li Z."/>
            <person name="Wang Z."/>
            <person name="Xiong Z."/>
            <person name="Zhang Z."/>
        </authorList>
    </citation>
    <scope>NUCLEOTIDE SEQUENCE [LARGE SCALE GENOMIC DNA]</scope>
    <source>
        <strain evidence="2 3">cv. Chiifu-401-42</strain>
    </source>
</reference>
<sequence length="94" mass="10471">MELQRKVAEAIHVLNHDPQSSNRVAANQCLVPQLLTQICLALSALLLHADLYSKPFDKLMFALQSLQAHDEGNVVLLELLTVLPEEISDSRHGF</sequence>
<dbReference type="AlphaFoldDB" id="M4DTF7"/>
<dbReference type="InterPro" id="IPR013598">
    <property type="entry name" value="Exportin-1/Importin-b-like"/>
</dbReference>